<protein>
    <submittedName>
        <fullName evidence="5">V/A-type H+-transporting ATPase subunit D</fullName>
    </submittedName>
</protein>
<comment type="similarity">
    <text evidence="1">Belongs to the V-ATPase D subunit family.</text>
</comment>
<dbReference type="Proteomes" id="UP000198623">
    <property type="component" value="Unassembled WGS sequence"/>
</dbReference>
<gene>
    <name evidence="5" type="ORF">SAMN05216175_101551</name>
</gene>
<reference evidence="6" key="1">
    <citation type="submission" date="2016-10" db="EMBL/GenBank/DDBJ databases">
        <authorList>
            <person name="Varghese N."/>
            <person name="Submissions S."/>
        </authorList>
    </citation>
    <scope>NUCLEOTIDE SEQUENCE [LARGE SCALE GENOMIC DNA]</scope>
    <source>
        <strain evidence="6">CGMCC 1.10971</strain>
    </source>
</reference>
<evidence type="ECO:0000256" key="4">
    <source>
        <dbReference type="SAM" id="Coils"/>
    </source>
</evidence>
<keyword evidence="2" id="KW-0813">Transport</keyword>
<keyword evidence="4" id="KW-0175">Coiled coil</keyword>
<evidence type="ECO:0000256" key="1">
    <source>
        <dbReference type="ARBA" id="ARBA00005850"/>
    </source>
</evidence>
<feature type="coiled-coil region" evidence="4">
    <location>
        <begin position="25"/>
        <end position="59"/>
    </location>
</feature>
<dbReference type="Gene3D" id="1.10.287.3240">
    <property type="match status" value="1"/>
</dbReference>
<proteinExistence type="inferred from homology"/>
<evidence type="ECO:0000256" key="3">
    <source>
        <dbReference type="ARBA" id="ARBA00023065"/>
    </source>
</evidence>
<dbReference type="STRING" id="1045558.SAMN05216175_101551"/>
<organism evidence="5 6">
    <name type="scientific">Neptunomonas qingdaonensis</name>
    <dbReference type="NCBI Taxonomy" id="1045558"/>
    <lineage>
        <taxon>Bacteria</taxon>
        <taxon>Pseudomonadati</taxon>
        <taxon>Pseudomonadota</taxon>
        <taxon>Gammaproteobacteria</taxon>
        <taxon>Oceanospirillales</taxon>
        <taxon>Oceanospirillaceae</taxon>
        <taxon>Neptunomonas</taxon>
    </lineage>
</organism>
<dbReference type="InterPro" id="IPR002699">
    <property type="entry name" value="V_ATPase_D"/>
</dbReference>
<keyword evidence="3" id="KW-0406">Ion transport</keyword>
<dbReference type="OrthoDB" id="5637912at2"/>
<sequence>MAKLALNKSALSKEKQRKAAYGRYLPSLEMKQKQLLLERKKAEEALQQHVHDIESLEASVYQKLPMLAVVNIQMEGLVVVESFKLAEENLLGTKVPVLESIHFKRAEYGYLIRPHWFDELTVSLEKVMLLKMEEQVLRIRLEKLKAAARTITQRVNLFSKVLIPEAEVNIKKIGLFLSDQERAGVVRSKLAKQRKLVDIGEEQL</sequence>
<dbReference type="GO" id="GO:0046961">
    <property type="term" value="F:proton-transporting ATPase activity, rotational mechanism"/>
    <property type="evidence" value="ECO:0007669"/>
    <property type="project" value="InterPro"/>
</dbReference>
<dbReference type="Pfam" id="PF01813">
    <property type="entry name" value="ATP-synt_D"/>
    <property type="match status" value="1"/>
</dbReference>
<evidence type="ECO:0000313" key="5">
    <source>
        <dbReference type="EMBL" id="SFF89102.1"/>
    </source>
</evidence>
<evidence type="ECO:0000313" key="6">
    <source>
        <dbReference type="Proteomes" id="UP000198623"/>
    </source>
</evidence>
<keyword evidence="6" id="KW-1185">Reference proteome</keyword>
<dbReference type="EMBL" id="FOOU01000001">
    <property type="protein sequence ID" value="SFF89102.1"/>
    <property type="molecule type" value="Genomic_DNA"/>
</dbReference>
<accession>A0A1I2MCD4</accession>
<dbReference type="AlphaFoldDB" id="A0A1I2MCD4"/>
<evidence type="ECO:0000256" key="2">
    <source>
        <dbReference type="ARBA" id="ARBA00022448"/>
    </source>
</evidence>
<name>A0A1I2MCD4_9GAMM</name>
<dbReference type="NCBIfam" id="TIGR00309">
    <property type="entry name" value="V_ATPase_subD"/>
    <property type="match status" value="1"/>
</dbReference>
<dbReference type="RefSeq" id="WP_090724015.1">
    <property type="nucleotide sequence ID" value="NZ_FOOU01000001.1"/>
</dbReference>